<evidence type="ECO:0000256" key="1">
    <source>
        <dbReference type="SAM" id="Phobius"/>
    </source>
</evidence>
<dbReference type="EMBL" id="JABXXQ010000351">
    <property type="protein sequence ID" value="NVN31355.1"/>
    <property type="molecule type" value="Genomic_DNA"/>
</dbReference>
<dbReference type="RefSeq" id="WP_176625619.1">
    <property type="nucleotide sequence ID" value="NZ_JABXXQ010000351.1"/>
</dbReference>
<protein>
    <submittedName>
        <fullName evidence="2">YggT family protein</fullName>
    </submittedName>
</protein>
<comment type="caution">
    <text evidence="2">The sequence shown here is derived from an EMBL/GenBank/DDBJ whole genome shotgun (WGS) entry which is preliminary data.</text>
</comment>
<name>A0A839UQW2_9PROT</name>
<feature type="transmembrane region" description="Helical" evidence="1">
    <location>
        <begin position="72"/>
        <end position="92"/>
    </location>
</feature>
<reference evidence="2 4" key="2">
    <citation type="submission" date="2020-08" db="EMBL/GenBank/DDBJ databases">
        <title>Genomic Encyclopedia of Type Strains, Phase III (KMG-III): the genomes of soil and plant-associated and newly described type strains.</title>
        <authorList>
            <person name="Whitman W."/>
        </authorList>
    </citation>
    <scope>NUCLEOTIDE SEQUENCE [LARGE SCALE GENOMIC DNA]</scope>
    <source>
        <strain evidence="2 4">CECT 8088</strain>
    </source>
</reference>
<evidence type="ECO:0000313" key="2">
    <source>
        <dbReference type="EMBL" id="MBB3172196.1"/>
    </source>
</evidence>
<organism evidence="2 4">
    <name type="scientific">Endobacter medicaginis</name>
    <dbReference type="NCBI Taxonomy" id="1181271"/>
    <lineage>
        <taxon>Bacteria</taxon>
        <taxon>Pseudomonadati</taxon>
        <taxon>Pseudomonadota</taxon>
        <taxon>Alphaproteobacteria</taxon>
        <taxon>Acetobacterales</taxon>
        <taxon>Acetobacteraceae</taxon>
        <taxon>Endobacter</taxon>
    </lineage>
</organism>
<dbReference type="Proteomes" id="UP000565205">
    <property type="component" value="Unassembled WGS sequence"/>
</dbReference>
<keyword evidence="4" id="KW-1185">Reference proteome</keyword>
<keyword evidence="1" id="KW-0812">Transmembrane</keyword>
<dbReference type="InterPro" id="IPR003425">
    <property type="entry name" value="CCB3/YggT"/>
</dbReference>
<dbReference type="GO" id="GO:0016020">
    <property type="term" value="C:membrane"/>
    <property type="evidence" value="ECO:0007669"/>
    <property type="project" value="InterPro"/>
</dbReference>
<dbReference type="Proteomes" id="UP000557688">
    <property type="component" value="Unassembled WGS sequence"/>
</dbReference>
<proteinExistence type="predicted"/>
<accession>A0A839UQW2</accession>
<evidence type="ECO:0000313" key="3">
    <source>
        <dbReference type="EMBL" id="NVN31355.1"/>
    </source>
</evidence>
<reference evidence="3 5" key="1">
    <citation type="submission" date="2020-06" db="EMBL/GenBank/DDBJ databases">
        <title>Description of novel acetic acid bacteria.</title>
        <authorList>
            <person name="Sombolestani A."/>
        </authorList>
    </citation>
    <scope>NUCLEOTIDE SEQUENCE [LARGE SCALE GENOMIC DNA]</scope>
    <source>
        <strain evidence="3 5">LMG 26838</strain>
    </source>
</reference>
<evidence type="ECO:0000313" key="4">
    <source>
        <dbReference type="Proteomes" id="UP000557688"/>
    </source>
</evidence>
<gene>
    <name evidence="2" type="ORF">FHR90_000002</name>
    <name evidence="3" type="ORF">HUK83_13570</name>
</gene>
<feature type="transmembrane region" description="Helical" evidence="1">
    <location>
        <begin position="6"/>
        <end position="29"/>
    </location>
</feature>
<sequence>MIVSLFALLFLLIRLYSWVLIIMCIYSLLLAANVLDRHNRLVWGIGDFLYRITEPVLAPIRRILPDTGMVDLSPLVLMLALRYLLIPALLWIEGSILMHSAGVGYGGYSGF</sequence>
<keyword evidence="1" id="KW-1133">Transmembrane helix</keyword>
<keyword evidence="1" id="KW-0472">Membrane</keyword>
<dbReference type="Pfam" id="PF02325">
    <property type="entry name" value="CCB3_YggT"/>
    <property type="match status" value="1"/>
</dbReference>
<dbReference type="EMBL" id="JACHXV010000001">
    <property type="protein sequence ID" value="MBB3172196.1"/>
    <property type="molecule type" value="Genomic_DNA"/>
</dbReference>
<evidence type="ECO:0000313" key="5">
    <source>
        <dbReference type="Proteomes" id="UP000565205"/>
    </source>
</evidence>
<dbReference type="AlphaFoldDB" id="A0A839UQW2"/>